<dbReference type="PANTHER" id="PTHR15615">
    <property type="match status" value="1"/>
</dbReference>
<dbReference type="PANTHER" id="PTHR15615:SF108">
    <property type="entry name" value="PROTEIN CNPPD1"/>
    <property type="match status" value="1"/>
</dbReference>
<dbReference type="AlphaFoldDB" id="A0A8H7RJ99"/>
<dbReference type="EMBL" id="JAEPRD010000008">
    <property type="protein sequence ID" value="KAG2211593.1"/>
    <property type="molecule type" value="Genomic_DNA"/>
</dbReference>
<dbReference type="InterPro" id="IPR036915">
    <property type="entry name" value="Cyclin-like_sf"/>
</dbReference>
<dbReference type="CDD" id="cd20557">
    <property type="entry name" value="CYCLIN_ScPCL1-like"/>
    <property type="match status" value="1"/>
</dbReference>
<keyword evidence="3" id="KW-1185">Reference proteome</keyword>
<dbReference type="GO" id="GO:0005634">
    <property type="term" value="C:nucleus"/>
    <property type="evidence" value="ECO:0007669"/>
    <property type="project" value="TreeGrafter"/>
</dbReference>
<dbReference type="Pfam" id="PF00134">
    <property type="entry name" value="Cyclin_N"/>
    <property type="match status" value="1"/>
</dbReference>
<feature type="domain" description="Cyclin N-terminal" evidence="1">
    <location>
        <begin position="49"/>
        <end position="138"/>
    </location>
</feature>
<feature type="non-terminal residue" evidence="2">
    <location>
        <position position="1"/>
    </location>
</feature>
<evidence type="ECO:0000313" key="3">
    <source>
        <dbReference type="Proteomes" id="UP000603453"/>
    </source>
</evidence>
<proteinExistence type="predicted"/>
<organism evidence="2 3">
    <name type="scientific">Mucor saturninus</name>
    <dbReference type="NCBI Taxonomy" id="64648"/>
    <lineage>
        <taxon>Eukaryota</taxon>
        <taxon>Fungi</taxon>
        <taxon>Fungi incertae sedis</taxon>
        <taxon>Mucoromycota</taxon>
        <taxon>Mucoromycotina</taxon>
        <taxon>Mucoromycetes</taxon>
        <taxon>Mucorales</taxon>
        <taxon>Mucorineae</taxon>
        <taxon>Mucoraceae</taxon>
        <taxon>Mucor</taxon>
    </lineage>
</organism>
<accession>A0A8H7RJ99</accession>
<evidence type="ECO:0000313" key="2">
    <source>
        <dbReference type="EMBL" id="KAG2211593.1"/>
    </source>
</evidence>
<name>A0A8H7RJ99_9FUNG</name>
<comment type="caution">
    <text evidence="2">The sequence shown here is derived from an EMBL/GenBank/DDBJ whole genome shotgun (WGS) entry which is preliminary data.</text>
</comment>
<dbReference type="InterPro" id="IPR013922">
    <property type="entry name" value="Cyclin_PHO80-like"/>
</dbReference>
<evidence type="ECO:0000259" key="1">
    <source>
        <dbReference type="Pfam" id="PF00134"/>
    </source>
</evidence>
<dbReference type="OrthoDB" id="244495at2759"/>
<dbReference type="InterPro" id="IPR006671">
    <property type="entry name" value="Cyclin_N"/>
</dbReference>
<dbReference type="Gene3D" id="1.10.472.10">
    <property type="entry name" value="Cyclin-like"/>
    <property type="match status" value="1"/>
</dbReference>
<dbReference type="GO" id="GO:0000307">
    <property type="term" value="C:cyclin-dependent protein kinase holoenzyme complex"/>
    <property type="evidence" value="ECO:0007669"/>
    <property type="project" value="TreeGrafter"/>
</dbReference>
<dbReference type="Proteomes" id="UP000603453">
    <property type="component" value="Unassembled WGS sequence"/>
</dbReference>
<reference evidence="2" key="1">
    <citation type="submission" date="2020-12" db="EMBL/GenBank/DDBJ databases">
        <title>Metabolic potential, ecology and presence of endohyphal bacteria is reflected in genomic diversity of Mucoromycotina.</title>
        <authorList>
            <person name="Muszewska A."/>
            <person name="Okrasinska A."/>
            <person name="Steczkiewicz K."/>
            <person name="Drgas O."/>
            <person name="Orlowska M."/>
            <person name="Perlinska-Lenart U."/>
            <person name="Aleksandrzak-Piekarczyk T."/>
            <person name="Szatraj K."/>
            <person name="Zielenkiewicz U."/>
            <person name="Pilsyk S."/>
            <person name="Malc E."/>
            <person name="Mieczkowski P."/>
            <person name="Kruszewska J.S."/>
            <person name="Biernat P."/>
            <person name="Pawlowska J."/>
        </authorList>
    </citation>
    <scope>NUCLEOTIDE SEQUENCE</scope>
    <source>
        <strain evidence="2">WA0000017839</strain>
    </source>
</reference>
<sequence>MIATTTFKTGIELSELCCSIVQTLCGGNITWDMDRQLNFSIFCNRLLLQIDIPPPVVYTSLKYFQYILANSVNEYNIIDLSDIAHEYSLFTVSLLLAYKFLEDNPPYMSQWSYVSMIPIKELISLESKVLNLLGFSLNISTEAFFEWTEQCNTLYDMPYISLDQLNMFDLHMTHTTLGYVTLLPVLLDDIYVVGPSLSSSSSQNTSPILTSDYYWVEPTIEYYPAQPLCNPLDDFLLSNGYQPTEEYYAPSWQQTQIDSL</sequence>
<gene>
    <name evidence="2" type="ORF">INT47_008689</name>
</gene>
<dbReference type="GO" id="GO:0016538">
    <property type="term" value="F:cyclin-dependent protein serine/threonine kinase regulator activity"/>
    <property type="evidence" value="ECO:0007669"/>
    <property type="project" value="TreeGrafter"/>
</dbReference>
<dbReference type="SUPFAM" id="SSF47954">
    <property type="entry name" value="Cyclin-like"/>
    <property type="match status" value="1"/>
</dbReference>
<dbReference type="GO" id="GO:0019901">
    <property type="term" value="F:protein kinase binding"/>
    <property type="evidence" value="ECO:0007669"/>
    <property type="project" value="InterPro"/>
</dbReference>
<protein>
    <recommendedName>
        <fullName evidence="1">Cyclin N-terminal domain-containing protein</fullName>
    </recommendedName>
</protein>